<keyword evidence="10 18" id="KW-0808">Transferase</keyword>
<organism evidence="19 20">
    <name type="scientific">Sphingobacterium multivorum</name>
    <dbReference type="NCBI Taxonomy" id="28454"/>
    <lineage>
        <taxon>Bacteria</taxon>
        <taxon>Pseudomonadati</taxon>
        <taxon>Bacteroidota</taxon>
        <taxon>Sphingobacteriia</taxon>
        <taxon>Sphingobacteriales</taxon>
        <taxon>Sphingobacteriaceae</taxon>
        <taxon>Sphingobacterium</taxon>
    </lineage>
</organism>
<dbReference type="UniPathway" id="UPA00557">
    <property type="reaction ID" value="UER00614"/>
</dbReference>
<dbReference type="InterPro" id="IPR000374">
    <property type="entry name" value="PC_trans"/>
</dbReference>
<comment type="catalytic activity">
    <reaction evidence="1 18">
        <text>a 1,2-diacyl-sn-glycero-3-phosphate + CTP + H(+) = a CDP-1,2-diacyl-sn-glycerol + diphosphate</text>
        <dbReference type="Rhea" id="RHEA:16229"/>
        <dbReference type="ChEBI" id="CHEBI:15378"/>
        <dbReference type="ChEBI" id="CHEBI:33019"/>
        <dbReference type="ChEBI" id="CHEBI:37563"/>
        <dbReference type="ChEBI" id="CHEBI:58332"/>
        <dbReference type="ChEBI" id="CHEBI:58608"/>
        <dbReference type="EC" id="2.7.7.41"/>
    </reaction>
</comment>
<evidence type="ECO:0000256" key="5">
    <source>
        <dbReference type="ARBA" id="ARBA00010185"/>
    </source>
</evidence>
<comment type="pathway">
    <text evidence="4">Lipid metabolism.</text>
</comment>
<keyword evidence="12 18" id="KW-0548">Nucleotidyltransferase</keyword>
<evidence type="ECO:0000256" key="11">
    <source>
        <dbReference type="ARBA" id="ARBA00022692"/>
    </source>
</evidence>
<evidence type="ECO:0000256" key="12">
    <source>
        <dbReference type="ARBA" id="ARBA00022695"/>
    </source>
</evidence>
<dbReference type="GeneID" id="97183142"/>
<dbReference type="GO" id="GO:0016024">
    <property type="term" value="P:CDP-diacylglycerol biosynthetic process"/>
    <property type="evidence" value="ECO:0007669"/>
    <property type="project" value="UniProtKB-UniPathway"/>
</dbReference>
<dbReference type="GO" id="GO:0005886">
    <property type="term" value="C:plasma membrane"/>
    <property type="evidence" value="ECO:0007669"/>
    <property type="project" value="UniProtKB-SubCell"/>
</dbReference>
<dbReference type="GO" id="GO:0004605">
    <property type="term" value="F:phosphatidate cytidylyltransferase activity"/>
    <property type="evidence" value="ECO:0007669"/>
    <property type="project" value="UniProtKB-EC"/>
</dbReference>
<keyword evidence="8" id="KW-1003">Cell membrane</keyword>
<evidence type="ECO:0000256" key="14">
    <source>
        <dbReference type="ARBA" id="ARBA00023098"/>
    </source>
</evidence>
<evidence type="ECO:0000256" key="13">
    <source>
        <dbReference type="ARBA" id="ARBA00022989"/>
    </source>
</evidence>
<evidence type="ECO:0000256" key="18">
    <source>
        <dbReference type="RuleBase" id="RU003938"/>
    </source>
</evidence>
<keyword evidence="15" id="KW-0472">Membrane</keyword>
<gene>
    <name evidence="19" type="primary">cdsA_2</name>
    <name evidence="19" type="ORF">NCTC11343_03258</name>
</gene>
<dbReference type="Pfam" id="PF01148">
    <property type="entry name" value="CTP_transf_1"/>
    <property type="match status" value="1"/>
</dbReference>
<dbReference type="EC" id="2.7.7.41" evidence="6 18"/>
<keyword evidence="17" id="KW-1208">Phospholipid metabolism</keyword>
<evidence type="ECO:0000313" key="20">
    <source>
        <dbReference type="Proteomes" id="UP000251241"/>
    </source>
</evidence>
<dbReference type="RefSeq" id="WP_112375161.1">
    <property type="nucleotide sequence ID" value="NZ_CP069793.1"/>
</dbReference>
<accession>A0A2X2J106</accession>
<comment type="subcellular location">
    <subcellularLocation>
        <location evidence="2">Cell membrane</location>
        <topology evidence="2">Multi-pass membrane protein</topology>
    </subcellularLocation>
</comment>
<proteinExistence type="inferred from homology"/>
<name>A0A2X2J106_SPHMU</name>
<dbReference type="AlphaFoldDB" id="A0A2X2J106"/>
<evidence type="ECO:0000256" key="16">
    <source>
        <dbReference type="ARBA" id="ARBA00023209"/>
    </source>
</evidence>
<evidence type="ECO:0000256" key="2">
    <source>
        <dbReference type="ARBA" id="ARBA00004651"/>
    </source>
</evidence>
<evidence type="ECO:0000256" key="9">
    <source>
        <dbReference type="ARBA" id="ARBA00022516"/>
    </source>
</evidence>
<dbReference type="EMBL" id="UAUU01000009">
    <property type="protein sequence ID" value="SPZ88037.1"/>
    <property type="molecule type" value="Genomic_DNA"/>
</dbReference>
<evidence type="ECO:0000313" key="19">
    <source>
        <dbReference type="EMBL" id="SPZ88037.1"/>
    </source>
</evidence>
<dbReference type="PROSITE" id="PS01315">
    <property type="entry name" value="CDS"/>
    <property type="match status" value="1"/>
</dbReference>
<evidence type="ECO:0000256" key="8">
    <source>
        <dbReference type="ARBA" id="ARBA00022475"/>
    </source>
</evidence>
<evidence type="ECO:0000256" key="10">
    <source>
        <dbReference type="ARBA" id="ARBA00022679"/>
    </source>
</evidence>
<keyword evidence="14" id="KW-0443">Lipid metabolism</keyword>
<keyword evidence="16" id="KW-0594">Phospholipid biosynthesis</keyword>
<dbReference type="Proteomes" id="UP000251241">
    <property type="component" value="Unassembled WGS sequence"/>
</dbReference>
<reference evidence="19 20" key="1">
    <citation type="submission" date="2018-06" db="EMBL/GenBank/DDBJ databases">
        <authorList>
            <consortium name="Pathogen Informatics"/>
            <person name="Doyle S."/>
        </authorList>
    </citation>
    <scope>NUCLEOTIDE SEQUENCE [LARGE SCALE GENOMIC DNA]</scope>
    <source>
        <strain evidence="19 20">NCTC11343</strain>
    </source>
</reference>
<evidence type="ECO:0000256" key="7">
    <source>
        <dbReference type="ARBA" id="ARBA00019373"/>
    </source>
</evidence>
<dbReference type="PANTHER" id="PTHR46382">
    <property type="entry name" value="PHOSPHATIDATE CYTIDYLYLTRANSFERASE"/>
    <property type="match status" value="1"/>
</dbReference>
<comment type="pathway">
    <text evidence="3 18">Phospholipid metabolism; CDP-diacylglycerol biosynthesis; CDP-diacylglycerol from sn-glycerol 3-phosphate: step 3/3.</text>
</comment>
<comment type="similarity">
    <text evidence="5 18">Belongs to the CDS family.</text>
</comment>
<keyword evidence="13" id="KW-1133">Transmembrane helix</keyword>
<sequence>MKTRAITGVIFVAVMIVATLLGAYVYSIFFTLLSTWCLYEFYGIVSSEERAPNKWIGITMALLLFVLGSLVSMDLLAVKFLALIIPFISATYIISLFQKRTFPFNDIAYTFLGIAYVTLPFFLFSKLGFLQGTFNYVLPLGFLILLWTNDTGAYLAGRSFGKRKLFERISPKKTWEGFFGGLILAIVAAVNLEKYFGYLPLWQWVSIAAIISIVGTLGDLVESMLKRSLHVKDSGNILPGHGGFLDRFDGLLLAAPMVYVFLILIN</sequence>
<evidence type="ECO:0000256" key="4">
    <source>
        <dbReference type="ARBA" id="ARBA00005189"/>
    </source>
</evidence>
<evidence type="ECO:0000256" key="1">
    <source>
        <dbReference type="ARBA" id="ARBA00001698"/>
    </source>
</evidence>
<evidence type="ECO:0000256" key="15">
    <source>
        <dbReference type="ARBA" id="ARBA00023136"/>
    </source>
</evidence>
<protein>
    <recommendedName>
        <fullName evidence="7 18">Phosphatidate cytidylyltransferase</fullName>
        <ecNumber evidence="6 18">2.7.7.41</ecNumber>
    </recommendedName>
</protein>
<evidence type="ECO:0000256" key="17">
    <source>
        <dbReference type="ARBA" id="ARBA00023264"/>
    </source>
</evidence>
<keyword evidence="11 18" id="KW-0812">Transmembrane</keyword>
<evidence type="ECO:0000256" key="3">
    <source>
        <dbReference type="ARBA" id="ARBA00005119"/>
    </source>
</evidence>
<keyword evidence="9" id="KW-0444">Lipid biosynthesis</keyword>
<dbReference type="PANTHER" id="PTHR46382:SF1">
    <property type="entry name" value="PHOSPHATIDATE CYTIDYLYLTRANSFERASE"/>
    <property type="match status" value="1"/>
</dbReference>
<evidence type="ECO:0000256" key="6">
    <source>
        <dbReference type="ARBA" id="ARBA00012487"/>
    </source>
</evidence>